<reference evidence="2 3" key="1">
    <citation type="submission" date="2015-04" db="EMBL/GenBank/DDBJ databases">
        <title>Microcin producing Clostridium sp. JC272T.</title>
        <authorList>
            <person name="Jyothsna T."/>
            <person name="Sasikala C."/>
            <person name="Ramana C."/>
        </authorList>
    </citation>
    <scope>NUCLEOTIDE SEQUENCE [LARGE SCALE GENOMIC DNA]</scope>
    <source>
        <strain evidence="2 3">JC272</strain>
    </source>
</reference>
<proteinExistence type="predicted"/>
<feature type="chain" id="PRO_5039647118" description="Lipoprotein" evidence="1">
    <location>
        <begin position="22"/>
        <end position="200"/>
    </location>
</feature>
<dbReference type="RefSeq" id="WP_046823884.1">
    <property type="nucleotide sequence ID" value="NZ_LBBT01000291.1"/>
</dbReference>
<evidence type="ECO:0000313" key="3">
    <source>
        <dbReference type="Proteomes" id="UP000034407"/>
    </source>
</evidence>
<comment type="caution">
    <text evidence="2">The sequence shown here is derived from an EMBL/GenBank/DDBJ whole genome shotgun (WGS) entry which is preliminary data.</text>
</comment>
<feature type="signal peptide" evidence="1">
    <location>
        <begin position="1"/>
        <end position="21"/>
    </location>
</feature>
<dbReference type="AlphaFoldDB" id="A0A0M3DG51"/>
<dbReference type="Proteomes" id="UP000034407">
    <property type="component" value="Unassembled WGS sequence"/>
</dbReference>
<gene>
    <name evidence="2" type="ORF">VN21_14445</name>
</gene>
<dbReference type="EMBL" id="LBBT01000291">
    <property type="protein sequence ID" value="KKY00367.1"/>
    <property type="molecule type" value="Genomic_DNA"/>
</dbReference>
<dbReference type="OrthoDB" id="1755066at2"/>
<dbReference type="PROSITE" id="PS51257">
    <property type="entry name" value="PROKAR_LIPOPROTEIN"/>
    <property type="match status" value="1"/>
</dbReference>
<organism evidence="2 3">
    <name type="scientific">Paraclostridium benzoelyticum</name>
    <dbReference type="NCBI Taxonomy" id="1629550"/>
    <lineage>
        <taxon>Bacteria</taxon>
        <taxon>Bacillati</taxon>
        <taxon>Bacillota</taxon>
        <taxon>Clostridia</taxon>
        <taxon>Peptostreptococcales</taxon>
        <taxon>Peptostreptococcaceae</taxon>
        <taxon>Paraclostridium</taxon>
    </lineage>
</organism>
<evidence type="ECO:0008006" key="4">
    <source>
        <dbReference type="Google" id="ProtNLM"/>
    </source>
</evidence>
<accession>A0A0M3DG51</accession>
<evidence type="ECO:0000313" key="2">
    <source>
        <dbReference type="EMBL" id="KKY00367.1"/>
    </source>
</evidence>
<dbReference type="PATRIC" id="fig|1629550.3.peg.2361"/>
<keyword evidence="3" id="KW-1185">Reference proteome</keyword>
<protein>
    <recommendedName>
        <fullName evidence="4">Lipoprotein</fullName>
    </recommendedName>
</protein>
<evidence type="ECO:0000256" key="1">
    <source>
        <dbReference type="SAM" id="SignalP"/>
    </source>
</evidence>
<sequence length="200" mass="23071">MKYSKLVMLGLIGVLTFGAVGCTNKTAEKTEEKKATQSTTENIDNMYKDMTLENYKTEFGKMYQTNMARLDNYNGYEQIRVDEATKDYPGNEKYVADLKKNYEESKKQVDEFTTSLKKVDTKDPKVKEMNDKLISESEKLSKELDTRIKKLGEIPSDLMSKSEVEFRQGLSDTLKVDENVKSDFTKFMNDTKEFFGIKTK</sequence>
<name>A0A0M3DG51_9FIRM</name>
<keyword evidence="1" id="KW-0732">Signal</keyword>